<dbReference type="AlphaFoldDB" id="A0A0B2B7Y9"/>
<dbReference type="PANTHER" id="PTHR47514">
    <property type="entry name" value="TRANSKETOLASE N-TERMINAL SECTION-RELATED"/>
    <property type="match status" value="1"/>
</dbReference>
<evidence type="ECO:0000256" key="1">
    <source>
        <dbReference type="ARBA" id="ARBA00001964"/>
    </source>
</evidence>
<dbReference type="Proteomes" id="UP000230842">
    <property type="component" value="Unassembled WGS sequence"/>
</dbReference>
<dbReference type="Pfam" id="PF00456">
    <property type="entry name" value="Transketolase_N"/>
    <property type="match status" value="1"/>
</dbReference>
<keyword evidence="3" id="KW-0786">Thiamine pyrophosphate</keyword>
<protein>
    <submittedName>
        <fullName evidence="5">Transketolase</fullName>
    </submittedName>
</protein>
<comment type="cofactor">
    <cofactor evidence="1">
        <name>thiamine diphosphate</name>
        <dbReference type="ChEBI" id="CHEBI:58937"/>
    </cofactor>
</comment>
<evidence type="ECO:0000313" key="6">
    <source>
        <dbReference type="Proteomes" id="UP000230842"/>
    </source>
</evidence>
<dbReference type="InterPro" id="IPR029061">
    <property type="entry name" value="THDP-binding"/>
</dbReference>
<reference evidence="5 6" key="1">
    <citation type="submission" date="2017-11" db="EMBL/GenBank/DDBJ databases">
        <title>Genomic Encyclopedia of Archaeal and Bacterial Type Strains, Phase II (KMG-II): From Individual Species to Whole Genera.</title>
        <authorList>
            <person name="Goeker M."/>
        </authorList>
    </citation>
    <scope>NUCLEOTIDE SEQUENCE [LARGE SCALE GENOMIC DNA]</scope>
    <source>
        <strain evidence="5 6">DSM 27763</strain>
    </source>
</reference>
<dbReference type="InterPro" id="IPR005474">
    <property type="entry name" value="Transketolase_N"/>
</dbReference>
<comment type="caution">
    <text evidence="5">The sequence shown here is derived from an EMBL/GenBank/DDBJ whole genome shotgun (WGS) entry which is preliminary data.</text>
</comment>
<evidence type="ECO:0000259" key="4">
    <source>
        <dbReference type="Pfam" id="PF00456"/>
    </source>
</evidence>
<evidence type="ECO:0000256" key="2">
    <source>
        <dbReference type="ARBA" id="ARBA00007131"/>
    </source>
</evidence>
<comment type="similarity">
    <text evidence="2">Belongs to the transketolase family.</text>
</comment>
<proteinExistence type="inferred from homology"/>
<sequence>MTTTTTRSDPAAAAPAAVPSEVLDLLARITGDEKHDPASHSTLDVLWVLHRYVLDVAPDRTDDPDRDRFLLSKGHGPASYYAVLAALGFIAPDQLDRVGSWESRLGHHPDRTLVPGVEIGSGSLGHGLALAVGTALGLRAQGRTRARVVVLVGDGELDEGSNAEAIALAGRLGLGRLTCVVVDNDSAALGWPGGLAGRFTVEGWDVDTVDAHDQAALRTTLDVTHPDRPRAVVARTAPRGGRR</sequence>
<evidence type="ECO:0000313" key="5">
    <source>
        <dbReference type="EMBL" id="PJJ57550.1"/>
    </source>
</evidence>
<organism evidence="5 6">
    <name type="scientific">Mumia flava</name>
    <dbReference type="NCBI Taxonomy" id="1348852"/>
    <lineage>
        <taxon>Bacteria</taxon>
        <taxon>Bacillati</taxon>
        <taxon>Actinomycetota</taxon>
        <taxon>Actinomycetes</taxon>
        <taxon>Propionibacteriales</taxon>
        <taxon>Nocardioidaceae</taxon>
        <taxon>Mumia</taxon>
    </lineage>
</organism>
<dbReference type="EMBL" id="PGEZ01000001">
    <property type="protein sequence ID" value="PJJ57550.1"/>
    <property type="molecule type" value="Genomic_DNA"/>
</dbReference>
<dbReference type="SUPFAM" id="SSF52518">
    <property type="entry name" value="Thiamin diphosphate-binding fold (THDP-binding)"/>
    <property type="match status" value="1"/>
</dbReference>
<dbReference type="GO" id="GO:0000287">
    <property type="term" value="F:magnesium ion binding"/>
    <property type="evidence" value="ECO:0007669"/>
    <property type="project" value="UniProtKB-ARBA"/>
</dbReference>
<dbReference type="Gene3D" id="3.40.50.970">
    <property type="match status" value="1"/>
</dbReference>
<gene>
    <name evidence="5" type="ORF">CLV56_1785</name>
</gene>
<evidence type="ECO:0000256" key="3">
    <source>
        <dbReference type="ARBA" id="ARBA00023052"/>
    </source>
</evidence>
<feature type="domain" description="Transketolase N-terminal" evidence="4">
    <location>
        <begin position="35"/>
        <end position="235"/>
    </location>
</feature>
<keyword evidence="6" id="KW-1185">Reference proteome</keyword>
<dbReference type="OrthoDB" id="8732661at2"/>
<accession>A0A0B2B7Y9</accession>
<dbReference type="PANTHER" id="PTHR47514:SF1">
    <property type="entry name" value="TRANSKETOLASE N-TERMINAL SECTION-RELATED"/>
    <property type="match status" value="1"/>
</dbReference>
<name>A0A0B2B7Y9_9ACTN</name>
<dbReference type="RefSeq" id="WP_039358441.1">
    <property type="nucleotide sequence ID" value="NZ_PGEZ01000001.1"/>
</dbReference>